<proteinExistence type="predicted"/>
<name>A0A3G4ZZ09_9VIRU</name>
<dbReference type="PANTHER" id="PTHR32134">
    <property type="entry name" value="FNIP REPEAT-CONTAINING PROTEIN"/>
    <property type="match status" value="1"/>
</dbReference>
<reference evidence="1" key="1">
    <citation type="submission" date="2018-10" db="EMBL/GenBank/DDBJ databases">
        <title>Hidden diversity of soil giant viruses.</title>
        <authorList>
            <person name="Schulz F."/>
            <person name="Alteio L."/>
            <person name="Goudeau D."/>
            <person name="Ryan E.M."/>
            <person name="Malmstrom R.R."/>
            <person name="Blanchard J."/>
            <person name="Woyke T."/>
        </authorList>
    </citation>
    <scope>NUCLEOTIDE SEQUENCE</scope>
    <source>
        <strain evidence="1">GAV1</strain>
    </source>
</reference>
<dbReference type="Gene3D" id="3.80.10.10">
    <property type="entry name" value="Ribonuclease Inhibitor"/>
    <property type="match status" value="1"/>
</dbReference>
<evidence type="ECO:0000313" key="1">
    <source>
        <dbReference type="EMBL" id="AYV80186.1"/>
    </source>
</evidence>
<dbReference type="EMBL" id="MK072212">
    <property type="protein sequence ID" value="AYV80186.1"/>
    <property type="molecule type" value="Genomic_DNA"/>
</dbReference>
<protein>
    <submittedName>
        <fullName evidence="1">Uncharacterized protein</fullName>
    </submittedName>
</protein>
<dbReference type="InterPro" id="IPR051251">
    <property type="entry name" value="STK_FNIP-Repeat"/>
</dbReference>
<dbReference type="SUPFAM" id="SSF52058">
    <property type="entry name" value="L domain-like"/>
    <property type="match status" value="1"/>
</dbReference>
<sequence length="302" mass="34933">MYSKYIDLSALDTYKHNPAKTMYIGNPNIPLNKFIFDIDYYFGDCYNIDFRKYAFIDNIDFLIIELHIHKSFNDISFFKNLRHLSVFENLREIVNISTLPNTLETLYIYCNCSLIDIKFPSQLKTIHLGYSYNHSLIDVTFPANLTELQITGGTKSLTDVNLPETLESITIGNDDILKNINESSFSATLTTIELQMHQLNFIVTIPSNFTYIKCHSKIFDKLIYPTTLRKLQLYTQSQTLDNLPNGLEELIISSVEQHVTNLPTSLKKITVQYMHNEDIINKFIKLPYGCIVQTNRGELILK</sequence>
<gene>
    <name evidence="1" type="ORF">Gaeavirus14_16</name>
</gene>
<dbReference type="InterPro" id="IPR032675">
    <property type="entry name" value="LRR_dom_sf"/>
</dbReference>
<dbReference type="InterPro" id="IPR026906">
    <property type="entry name" value="LRR_5"/>
</dbReference>
<accession>A0A3G4ZZ09</accession>
<dbReference type="PANTHER" id="PTHR32134:SF169">
    <property type="entry name" value="FNIP REPEAT-CONTAINING PROTEIN-RELATED"/>
    <property type="match status" value="1"/>
</dbReference>
<organism evidence="1">
    <name type="scientific">Gaeavirus sp</name>
    <dbReference type="NCBI Taxonomy" id="2487767"/>
    <lineage>
        <taxon>Viruses</taxon>
        <taxon>Varidnaviria</taxon>
        <taxon>Bamfordvirae</taxon>
        <taxon>Nucleocytoviricota</taxon>
        <taxon>Megaviricetes</taxon>
        <taxon>Imitervirales</taxon>
        <taxon>Mimiviridae</taxon>
        <taxon>Klosneuvirinae</taxon>
    </lineage>
</organism>
<dbReference type="Pfam" id="PF13306">
    <property type="entry name" value="LRR_5"/>
    <property type="match status" value="1"/>
</dbReference>